<dbReference type="EMBL" id="CAEZTM010000002">
    <property type="protein sequence ID" value="CAB4560702.1"/>
    <property type="molecule type" value="Genomic_DNA"/>
</dbReference>
<proteinExistence type="predicted"/>
<protein>
    <submittedName>
        <fullName evidence="1">Unannotated protein</fullName>
    </submittedName>
</protein>
<accession>A0A6J6DA23</accession>
<evidence type="ECO:0000313" key="1">
    <source>
        <dbReference type="EMBL" id="CAB4560702.1"/>
    </source>
</evidence>
<reference evidence="1" key="1">
    <citation type="submission" date="2020-05" db="EMBL/GenBank/DDBJ databases">
        <authorList>
            <person name="Chiriac C."/>
            <person name="Salcher M."/>
            <person name="Ghai R."/>
            <person name="Kavagutti S V."/>
        </authorList>
    </citation>
    <scope>NUCLEOTIDE SEQUENCE</scope>
</reference>
<organism evidence="1">
    <name type="scientific">freshwater metagenome</name>
    <dbReference type="NCBI Taxonomy" id="449393"/>
    <lineage>
        <taxon>unclassified sequences</taxon>
        <taxon>metagenomes</taxon>
        <taxon>ecological metagenomes</taxon>
    </lineage>
</organism>
<gene>
    <name evidence="1" type="ORF">UFOPK1684_00062</name>
</gene>
<name>A0A6J6DA23_9ZZZZ</name>
<dbReference type="AlphaFoldDB" id="A0A6J6DA23"/>
<sequence>MKWDPDGDGTGGERTGCAVAGVLERDAVANGHAECESTLQIRLGVWFGFADIITSHNRTENGLSHFSGYCVREGFSIHSQRHGDQSTGNISVEQLPKKLTDAWAPGNRGRDLVEHPLTQALHNVICRHVDASLLQQSSGIPEPAPHQCIRLFGGPCGPELLDQFRFGNHPVGLGVDDGAVHVKKHGSGELCAHNQQV</sequence>